<keyword evidence="3" id="KW-1185">Reference proteome</keyword>
<dbReference type="EMBL" id="OC941564">
    <property type="protein sequence ID" value="CAD7662201.1"/>
    <property type="molecule type" value="Genomic_DNA"/>
</dbReference>
<gene>
    <name evidence="2" type="ORF">ONB1V03_LOCUS18761</name>
</gene>
<dbReference type="AlphaFoldDB" id="A0A7R9ML72"/>
<organism evidence="2">
    <name type="scientific">Oppiella nova</name>
    <dbReference type="NCBI Taxonomy" id="334625"/>
    <lineage>
        <taxon>Eukaryota</taxon>
        <taxon>Metazoa</taxon>
        <taxon>Ecdysozoa</taxon>
        <taxon>Arthropoda</taxon>
        <taxon>Chelicerata</taxon>
        <taxon>Arachnida</taxon>
        <taxon>Acari</taxon>
        <taxon>Acariformes</taxon>
        <taxon>Sarcoptiformes</taxon>
        <taxon>Oribatida</taxon>
        <taxon>Brachypylina</taxon>
        <taxon>Oppioidea</taxon>
        <taxon>Oppiidae</taxon>
        <taxon>Oppiella</taxon>
    </lineage>
</organism>
<proteinExistence type="predicted"/>
<name>A0A7R9ML72_9ACAR</name>
<evidence type="ECO:0000313" key="3">
    <source>
        <dbReference type="Proteomes" id="UP000728032"/>
    </source>
</evidence>
<sequence length="46" mass="4936">MAPVFRRPPLASGITQRTATRPSGGRIRAFTPLSRSSPSLSEPNGR</sequence>
<evidence type="ECO:0000313" key="2">
    <source>
        <dbReference type="EMBL" id="CAD7662201.1"/>
    </source>
</evidence>
<protein>
    <submittedName>
        <fullName evidence="2">Uncharacterized protein</fullName>
    </submittedName>
</protein>
<accession>A0A7R9ML72</accession>
<dbReference type="Proteomes" id="UP000728032">
    <property type="component" value="Unassembled WGS sequence"/>
</dbReference>
<feature type="region of interest" description="Disordered" evidence="1">
    <location>
        <begin position="1"/>
        <end position="46"/>
    </location>
</feature>
<feature type="compositionally biased region" description="Low complexity" evidence="1">
    <location>
        <begin position="32"/>
        <end position="46"/>
    </location>
</feature>
<evidence type="ECO:0000256" key="1">
    <source>
        <dbReference type="SAM" id="MobiDB-lite"/>
    </source>
</evidence>
<dbReference type="EMBL" id="CAJPVJ010026739">
    <property type="protein sequence ID" value="CAG2179337.1"/>
    <property type="molecule type" value="Genomic_DNA"/>
</dbReference>
<reference evidence="2" key="1">
    <citation type="submission" date="2020-11" db="EMBL/GenBank/DDBJ databases">
        <authorList>
            <person name="Tran Van P."/>
        </authorList>
    </citation>
    <scope>NUCLEOTIDE SEQUENCE</scope>
</reference>